<feature type="transmembrane region" description="Helical" evidence="10">
    <location>
        <begin position="611"/>
        <end position="639"/>
    </location>
</feature>
<evidence type="ECO:0000259" key="12">
    <source>
        <dbReference type="Pfam" id="PF01529"/>
    </source>
</evidence>
<feature type="compositionally biased region" description="Low complexity" evidence="11">
    <location>
        <begin position="547"/>
        <end position="568"/>
    </location>
</feature>
<feature type="transmembrane region" description="Helical" evidence="10">
    <location>
        <begin position="409"/>
        <end position="427"/>
    </location>
</feature>
<comment type="similarity">
    <text evidence="10">Belongs to the DHHC palmitoyltransferase family.</text>
</comment>
<feature type="transmembrane region" description="Helical" evidence="10">
    <location>
        <begin position="367"/>
        <end position="389"/>
    </location>
</feature>
<feature type="compositionally biased region" description="Polar residues" evidence="11">
    <location>
        <begin position="7"/>
        <end position="24"/>
    </location>
</feature>
<dbReference type="Proteomes" id="UP000187283">
    <property type="component" value="Unassembled WGS sequence"/>
</dbReference>
<name>A0A1R1XSP2_9FUNG</name>
<dbReference type="GO" id="GO:0019706">
    <property type="term" value="F:protein-cysteine S-palmitoyltransferase activity"/>
    <property type="evidence" value="ECO:0007669"/>
    <property type="project" value="UniProtKB-EC"/>
</dbReference>
<dbReference type="GO" id="GO:0005794">
    <property type="term" value="C:Golgi apparatus"/>
    <property type="evidence" value="ECO:0007669"/>
    <property type="project" value="TreeGrafter"/>
</dbReference>
<evidence type="ECO:0000256" key="11">
    <source>
        <dbReference type="SAM" id="MobiDB-lite"/>
    </source>
</evidence>
<keyword evidence="4 10" id="KW-1133">Transmembrane helix</keyword>
<feature type="compositionally biased region" description="Low complexity" evidence="11">
    <location>
        <begin position="70"/>
        <end position="86"/>
    </location>
</feature>
<evidence type="ECO:0000256" key="8">
    <source>
        <dbReference type="ARBA" id="ARBA00023315"/>
    </source>
</evidence>
<protein>
    <recommendedName>
        <fullName evidence="10">Palmitoyltransferase</fullName>
        <ecNumber evidence="10">2.3.1.225</ecNumber>
    </recommendedName>
</protein>
<dbReference type="Pfam" id="PF01529">
    <property type="entry name" value="DHHC"/>
    <property type="match status" value="1"/>
</dbReference>
<keyword evidence="2 10" id="KW-0808">Transferase</keyword>
<gene>
    <name evidence="13" type="ORF">AYI70_g5849</name>
</gene>
<reference evidence="13 14" key="1">
    <citation type="submission" date="2017-01" db="EMBL/GenBank/DDBJ databases">
        <authorList>
            <person name="Mah S.A."/>
            <person name="Swanson W.J."/>
            <person name="Moy G.W."/>
            <person name="Vacquier V.D."/>
        </authorList>
    </citation>
    <scope>NUCLEOTIDE SEQUENCE [LARGE SCALE GENOMIC DNA]</scope>
    <source>
        <strain evidence="13 14">GSMNP</strain>
    </source>
</reference>
<dbReference type="InterPro" id="IPR001594">
    <property type="entry name" value="Palmitoyltrfase_DHHC"/>
</dbReference>
<evidence type="ECO:0000256" key="7">
    <source>
        <dbReference type="ARBA" id="ARBA00023288"/>
    </source>
</evidence>
<comment type="caution">
    <text evidence="13">The sequence shown here is derived from an EMBL/GenBank/DDBJ whole genome shotgun (WGS) entry which is preliminary data.</text>
</comment>
<feature type="compositionally biased region" description="Polar residues" evidence="11">
    <location>
        <begin position="44"/>
        <end position="69"/>
    </location>
</feature>
<comment type="domain">
    <text evidence="10">The DHHC domain is required for palmitoyltransferase activity.</text>
</comment>
<feature type="compositionally biased region" description="Pro residues" evidence="11">
    <location>
        <begin position="480"/>
        <end position="490"/>
    </location>
</feature>
<evidence type="ECO:0000256" key="6">
    <source>
        <dbReference type="ARBA" id="ARBA00023139"/>
    </source>
</evidence>
<dbReference type="InterPro" id="IPR039859">
    <property type="entry name" value="PFA4/ZDH16/20/ERF2-like"/>
</dbReference>
<evidence type="ECO:0000313" key="13">
    <source>
        <dbReference type="EMBL" id="OMJ17638.1"/>
    </source>
</evidence>
<dbReference type="GO" id="GO:0006612">
    <property type="term" value="P:protein targeting to membrane"/>
    <property type="evidence" value="ECO:0007669"/>
    <property type="project" value="TreeGrafter"/>
</dbReference>
<dbReference type="GO" id="GO:0016020">
    <property type="term" value="C:membrane"/>
    <property type="evidence" value="ECO:0007669"/>
    <property type="project" value="UniProtKB-SubCell"/>
</dbReference>
<evidence type="ECO:0000256" key="4">
    <source>
        <dbReference type="ARBA" id="ARBA00022989"/>
    </source>
</evidence>
<evidence type="ECO:0000256" key="2">
    <source>
        <dbReference type="ARBA" id="ARBA00022679"/>
    </source>
</evidence>
<comment type="subcellular location">
    <subcellularLocation>
        <location evidence="1">Membrane</location>
        <topology evidence="1">Multi-pass membrane protein</topology>
    </subcellularLocation>
</comment>
<keyword evidence="3 10" id="KW-0812">Transmembrane</keyword>
<feature type="region of interest" description="Disordered" evidence="11">
    <location>
        <begin position="131"/>
        <end position="155"/>
    </location>
</feature>
<feature type="compositionally biased region" description="Basic residues" evidence="11">
    <location>
        <begin position="496"/>
        <end position="507"/>
    </location>
</feature>
<sequence length="765" mass="85461">MSDSDPESSYNQNVPFSQHTSNSIRPLPPPPNTSDTNSTTVSSRQLSTNKSMSTGFLDTNNNQHLTIDHTSLLNSSTNPSNRSNNSQISSCNSLTSPIYKSTDSHHSSTKNNISSNYGSFSNTISSFKDDLTQDNPYCPNSSPPKTPYDNSLPSTIHHEQSSLLNNKSSICSLQSTDFSHSSNLPLNSNNISRKISISDNEYLQPYPFQPDFSTSNKKSLKKYSASLSVIVSDFDSDSDSSEFLVKIPNRKLLADDQSDISNYFSIENTHDFYSSDSQDQTEINTFTTNSTTFPFQTPSNHPQHPLNYPKHYNHSSIKSSSYYYNNPNYVPASNSSNYDADTYFDYLNNIESTQHNINFSYDSYSKVSLNLILFSSITTLTLIIPSLHFCNFIPPILSPYLIFSLKSTYLYIFLPFMSIYLLLFYYLSRISSSKNVDFDSVQQMLVLNNEQASLQNNHNVPQSNPYCDNPSCSLKQLPPTLTPRPYPTNPKPITKYSKKYKPSKRTRTFGVSTISKPTQHYHTPPPPLPPPSHTAHQPIHPLCHNTNNNNNNNNNNSNSNSNSNYNYSYNHENAHPHHFYSYCSKCKNFIKLRDHHCRWLNTCIRASNYRLFLAFLVMSAIYVAVLVSANACLLLFAIFDFDDRRSGGGGGGGIGTSIGIGASYARGAGTTSVSVSYSVADTGSRCSYMTCLATVIVPHLLPILQKLHANFPSAISASLYWLAAVSAGTNSLIASFFAIYVFILVIFHTYLSIVRKSTIEVCYPK</sequence>
<feature type="compositionally biased region" description="Pro residues" evidence="11">
    <location>
        <begin position="523"/>
        <end position="532"/>
    </location>
</feature>
<evidence type="ECO:0000256" key="9">
    <source>
        <dbReference type="ARBA" id="ARBA00048048"/>
    </source>
</evidence>
<evidence type="ECO:0000256" key="5">
    <source>
        <dbReference type="ARBA" id="ARBA00023136"/>
    </source>
</evidence>
<dbReference type="OrthoDB" id="9909019at2759"/>
<dbReference type="STRING" id="133412.A0A1R1XSP2"/>
<evidence type="ECO:0000256" key="10">
    <source>
        <dbReference type="RuleBase" id="RU079119"/>
    </source>
</evidence>
<keyword evidence="5 10" id="KW-0472">Membrane</keyword>
<dbReference type="PANTHER" id="PTHR22883">
    <property type="entry name" value="ZINC FINGER DHHC DOMAIN CONTAINING PROTEIN"/>
    <property type="match status" value="1"/>
</dbReference>
<feature type="domain" description="Palmitoyltransferase DHHC" evidence="12">
    <location>
        <begin position="580"/>
        <end position="635"/>
    </location>
</feature>
<evidence type="ECO:0000256" key="3">
    <source>
        <dbReference type="ARBA" id="ARBA00022692"/>
    </source>
</evidence>
<keyword evidence="8 10" id="KW-0012">Acyltransferase</keyword>
<dbReference type="GO" id="GO:0005783">
    <property type="term" value="C:endoplasmic reticulum"/>
    <property type="evidence" value="ECO:0007669"/>
    <property type="project" value="TreeGrafter"/>
</dbReference>
<evidence type="ECO:0000313" key="14">
    <source>
        <dbReference type="Proteomes" id="UP000187283"/>
    </source>
</evidence>
<keyword evidence="14" id="KW-1185">Reference proteome</keyword>
<organism evidence="13 14">
    <name type="scientific">Smittium culicis</name>
    <dbReference type="NCBI Taxonomy" id="133412"/>
    <lineage>
        <taxon>Eukaryota</taxon>
        <taxon>Fungi</taxon>
        <taxon>Fungi incertae sedis</taxon>
        <taxon>Zoopagomycota</taxon>
        <taxon>Kickxellomycotina</taxon>
        <taxon>Harpellomycetes</taxon>
        <taxon>Harpellales</taxon>
        <taxon>Legeriomycetaceae</taxon>
        <taxon>Smittium</taxon>
    </lineage>
</organism>
<feature type="region of interest" description="Disordered" evidence="11">
    <location>
        <begin position="478"/>
        <end position="568"/>
    </location>
</feature>
<feature type="transmembrane region" description="Helical" evidence="10">
    <location>
        <begin position="719"/>
        <end position="747"/>
    </location>
</feature>
<dbReference type="EMBL" id="LSSN01001984">
    <property type="protein sequence ID" value="OMJ17638.1"/>
    <property type="molecule type" value="Genomic_DNA"/>
</dbReference>
<evidence type="ECO:0000256" key="1">
    <source>
        <dbReference type="ARBA" id="ARBA00004141"/>
    </source>
</evidence>
<dbReference type="EC" id="2.3.1.225" evidence="10"/>
<comment type="catalytic activity">
    <reaction evidence="9 10">
        <text>L-cysteinyl-[protein] + hexadecanoyl-CoA = S-hexadecanoyl-L-cysteinyl-[protein] + CoA</text>
        <dbReference type="Rhea" id="RHEA:36683"/>
        <dbReference type="Rhea" id="RHEA-COMP:10131"/>
        <dbReference type="Rhea" id="RHEA-COMP:11032"/>
        <dbReference type="ChEBI" id="CHEBI:29950"/>
        <dbReference type="ChEBI" id="CHEBI:57287"/>
        <dbReference type="ChEBI" id="CHEBI:57379"/>
        <dbReference type="ChEBI" id="CHEBI:74151"/>
        <dbReference type="EC" id="2.3.1.225"/>
    </reaction>
</comment>
<feature type="region of interest" description="Disordered" evidence="11">
    <location>
        <begin position="1"/>
        <end position="92"/>
    </location>
</feature>
<dbReference type="AlphaFoldDB" id="A0A1R1XSP2"/>
<accession>A0A1R1XSP2</accession>
<keyword evidence="6" id="KW-0564">Palmitate</keyword>
<proteinExistence type="inferred from homology"/>
<feature type="compositionally biased region" description="Low complexity" evidence="11">
    <location>
        <begin position="33"/>
        <end position="43"/>
    </location>
</feature>
<keyword evidence="7" id="KW-0449">Lipoprotein</keyword>
<dbReference type="PROSITE" id="PS50216">
    <property type="entry name" value="DHHC"/>
    <property type="match status" value="1"/>
</dbReference>